<keyword evidence="1" id="KW-0472">Membrane</keyword>
<evidence type="ECO:0000313" key="5">
    <source>
        <dbReference type="Proteomes" id="UP000436655"/>
    </source>
</evidence>
<evidence type="ECO:0000256" key="1">
    <source>
        <dbReference type="SAM" id="Phobius"/>
    </source>
</evidence>
<comment type="caution">
    <text evidence="3">The sequence shown here is derived from an EMBL/GenBank/DDBJ whole genome shotgun (WGS) entry which is preliminary data.</text>
</comment>
<dbReference type="OrthoDB" id="7870017at2"/>
<dbReference type="InterPro" id="IPR008407">
    <property type="entry name" value="Brnchd-chn_aa_trnsp_AzlD"/>
</dbReference>
<feature type="transmembrane region" description="Helical" evidence="1">
    <location>
        <begin position="89"/>
        <end position="106"/>
    </location>
</feature>
<reference evidence="4 5" key="1">
    <citation type="journal article" date="2019" name="Syst. Appl. Microbiol.">
        <title>Polyphasic characterization of two novel Lactobacillus spp. isolated from blown salami packages: Description of Lactobacillus halodurans sp. nov. and Lactobacillus salsicarnum sp. nov.</title>
        <authorList>
            <person name="Schuster J.A."/>
            <person name="Klingl A."/>
            <person name="Vogel R.F."/>
            <person name="Ehrmann M.A."/>
        </authorList>
    </citation>
    <scope>NUCLEOTIDE SEQUENCE [LARGE SCALE GENOMIC DNA]</scope>
    <source>
        <strain evidence="2 5">TMW 1.2098</strain>
        <strain evidence="3 4">TMW 1.2118</strain>
    </source>
</reference>
<proteinExistence type="predicted"/>
<dbReference type="EMBL" id="VDFN01000019">
    <property type="protein sequence ID" value="MQS46068.1"/>
    <property type="molecule type" value="Genomic_DNA"/>
</dbReference>
<dbReference type="EMBL" id="VDFM01000019">
    <property type="protein sequence ID" value="MQS53484.1"/>
    <property type="molecule type" value="Genomic_DNA"/>
</dbReference>
<dbReference type="Proteomes" id="UP000436655">
    <property type="component" value="Unassembled WGS sequence"/>
</dbReference>
<keyword evidence="1" id="KW-1133">Transmembrane helix</keyword>
<organism evidence="3 4">
    <name type="scientific">Companilactobacillus mishanensis</name>
    <dbReference type="NCBI Taxonomy" id="2486008"/>
    <lineage>
        <taxon>Bacteria</taxon>
        <taxon>Bacillati</taxon>
        <taxon>Bacillota</taxon>
        <taxon>Bacilli</taxon>
        <taxon>Lactobacillales</taxon>
        <taxon>Lactobacillaceae</taxon>
        <taxon>Companilactobacillus</taxon>
    </lineage>
</organism>
<protein>
    <submittedName>
        <fullName evidence="3">AzlD domain-containing protein</fullName>
    </submittedName>
</protein>
<keyword evidence="5" id="KW-1185">Reference proteome</keyword>
<dbReference type="AlphaFoldDB" id="A0A5P0ZK89"/>
<accession>A0A5P0ZK89</accession>
<sequence length="107" mass="11932">MISERLLVIILGCGLVTFIPRITPFIIGKFTKFPKVVVRFLEYLPLSILGALMLETAFTVRIGQLPLVKWDVVLAMLPTVGVAVWSKDLMKTVVVGIVTMAIIRLFM</sequence>
<feature type="transmembrane region" description="Helical" evidence="1">
    <location>
        <begin position="40"/>
        <end position="60"/>
    </location>
</feature>
<feature type="transmembrane region" description="Helical" evidence="1">
    <location>
        <begin position="6"/>
        <end position="28"/>
    </location>
</feature>
<evidence type="ECO:0000313" key="4">
    <source>
        <dbReference type="Proteomes" id="UP000380386"/>
    </source>
</evidence>
<evidence type="ECO:0000313" key="2">
    <source>
        <dbReference type="EMBL" id="MQS46068.1"/>
    </source>
</evidence>
<reference evidence="2" key="2">
    <citation type="submission" date="2019-05" db="EMBL/GenBank/DDBJ databases">
        <authorList>
            <person name="Schuster J.A."/>
            <person name="Ehrmann M.A."/>
        </authorList>
    </citation>
    <scope>NUCLEOTIDE SEQUENCE</scope>
    <source>
        <strain evidence="2">TMW 1.2098</strain>
    </source>
</reference>
<dbReference type="Proteomes" id="UP000380386">
    <property type="component" value="Unassembled WGS sequence"/>
</dbReference>
<evidence type="ECO:0000313" key="3">
    <source>
        <dbReference type="EMBL" id="MQS53484.1"/>
    </source>
</evidence>
<dbReference type="RefSeq" id="WP_125706517.1">
    <property type="nucleotide sequence ID" value="NZ_JBHTOO010000019.1"/>
</dbReference>
<dbReference type="Pfam" id="PF05437">
    <property type="entry name" value="AzlD"/>
    <property type="match status" value="1"/>
</dbReference>
<name>A0A5P0ZK89_9LACO</name>
<keyword evidence="1" id="KW-0812">Transmembrane</keyword>
<gene>
    <name evidence="3" type="ORF">FHL02_10675</name>
    <name evidence="2" type="ORF">FHL03_11310</name>
</gene>